<comment type="subunit">
    <text evidence="10">Forms a complex with SecD. Part of the essential Sec protein translocation apparatus which comprises SecA, SecYEG and auxiliary proteins SecDF. Other proteins may also be involved.</text>
</comment>
<dbReference type="Proteomes" id="UP000706891">
    <property type="component" value="Unassembled WGS sequence"/>
</dbReference>
<dbReference type="EMBL" id="JACJJG010000044">
    <property type="protein sequence ID" value="MBM6673962.1"/>
    <property type="molecule type" value="Genomic_DNA"/>
</dbReference>
<dbReference type="InterPro" id="IPR022645">
    <property type="entry name" value="SecD/SecF_bac"/>
</dbReference>
<evidence type="ECO:0000313" key="15">
    <source>
        <dbReference type="Proteomes" id="UP000706891"/>
    </source>
</evidence>
<evidence type="ECO:0000256" key="5">
    <source>
        <dbReference type="ARBA" id="ARBA00022927"/>
    </source>
</evidence>
<evidence type="ECO:0000256" key="8">
    <source>
        <dbReference type="ARBA" id="ARBA00023136"/>
    </source>
</evidence>
<keyword evidence="4 9" id="KW-0812">Transmembrane</keyword>
<dbReference type="GO" id="GO:0065002">
    <property type="term" value="P:intracellular protein transmembrane transport"/>
    <property type="evidence" value="ECO:0007669"/>
    <property type="project" value="UniProtKB-UniRule"/>
</dbReference>
<feature type="domain" description="Protein export membrane protein SecD/SecF C-terminal" evidence="11">
    <location>
        <begin position="805"/>
        <end position="983"/>
    </location>
</feature>
<dbReference type="AlphaFoldDB" id="A0A939B7X0"/>
<dbReference type="NCBIfam" id="NF009585">
    <property type="entry name" value="PRK13024.1-5"/>
    <property type="match status" value="1"/>
</dbReference>
<dbReference type="Gene3D" id="3.30.70.3220">
    <property type="match status" value="1"/>
</dbReference>
<evidence type="ECO:0000256" key="2">
    <source>
        <dbReference type="ARBA" id="ARBA00022448"/>
    </source>
</evidence>
<dbReference type="InterPro" id="IPR022646">
    <property type="entry name" value="SecD/SecF_CS"/>
</dbReference>
<comment type="subunit">
    <text evidence="9">Forms a complex with SecF. Part of the essential Sec protein translocation apparatus which comprises SecA, SecYEG and auxiliary proteins SecDF. Other proteins may also be involved.</text>
</comment>
<dbReference type="Pfam" id="PF02355">
    <property type="entry name" value="SecD_SecF_C"/>
    <property type="match status" value="2"/>
</dbReference>
<comment type="subcellular location">
    <subcellularLocation>
        <location evidence="1 9">Cell membrane</location>
        <topology evidence="1 9">Multi-pass membrane protein</topology>
    </subcellularLocation>
</comment>
<dbReference type="PANTHER" id="PTHR30081">
    <property type="entry name" value="PROTEIN-EXPORT MEMBRANE PROTEIN SEC"/>
    <property type="match status" value="1"/>
</dbReference>
<keyword evidence="5 9" id="KW-0653">Protein transport</keyword>
<feature type="transmembrane region" description="Helical" evidence="9">
    <location>
        <begin position="958"/>
        <end position="982"/>
    </location>
</feature>
<dbReference type="GO" id="GO:0005886">
    <property type="term" value="C:plasma membrane"/>
    <property type="evidence" value="ECO:0007669"/>
    <property type="project" value="UniProtKB-SubCell"/>
</dbReference>
<evidence type="ECO:0000256" key="4">
    <source>
        <dbReference type="ARBA" id="ARBA00022692"/>
    </source>
</evidence>
<keyword evidence="7 9" id="KW-0811">Translocation</keyword>
<protein>
    <recommendedName>
        <fullName evidence="9 10">Multifunctional fusion protein</fullName>
    </recommendedName>
    <domain>
        <recommendedName>
            <fullName evidence="9">Protein translocase subunit SecD</fullName>
        </recommendedName>
    </domain>
    <domain>
        <recommendedName>
            <fullName evidence="10">Protein-export membrane protein SecF</fullName>
        </recommendedName>
    </domain>
</protein>
<feature type="domain" description="Protein export membrane protein SecD/SecF C-terminal" evidence="11">
    <location>
        <begin position="479"/>
        <end position="644"/>
    </location>
</feature>
<feature type="domain" description="Protein translocase subunit SecDF P1" evidence="12">
    <location>
        <begin position="171"/>
        <end position="228"/>
    </location>
</feature>
<gene>
    <name evidence="14" type="primary">secDF</name>
    <name evidence="9" type="synonym">secD</name>
    <name evidence="10" type="synonym">secF</name>
    <name evidence="14" type="ORF">H6A34_08755</name>
</gene>
<feature type="transmembrane region" description="Helical" evidence="9">
    <location>
        <begin position="930"/>
        <end position="951"/>
    </location>
</feature>
<keyword evidence="6 9" id="KW-1133">Transmembrane helix</keyword>
<keyword evidence="2 9" id="KW-0813">Transport</keyword>
<dbReference type="HAMAP" id="MF_01463_B">
    <property type="entry name" value="SecD_B"/>
    <property type="match status" value="1"/>
</dbReference>
<organism evidence="14 15">
    <name type="scientific">Marseilla massiliensis</name>
    <dbReference type="NCBI Taxonomy" id="1841864"/>
    <lineage>
        <taxon>Bacteria</taxon>
        <taxon>Pseudomonadati</taxon>
        <taxon>Bacteroidota</taxon>
        <taxon>Bacteroidia</taxon>
        <taxon>Bacteroidales</taxon>
        <taxon>Prevotellaceae</taxon>
        <taxon>Marseilla</taxon>
    </lineage>
</organism>
<evidence type="ECO:0000313" key="14">
    <source>
        <dbReference type="EMBL" id="MBM6673962.1"/>
    </source>
</evidence>
<comment type="caution">
    <text evidence="14">The sequence shown here is derived from an EMBL/GenBank/DDBJ whole genome shotgun (WGS) entry which is preliminary data.</text>
</comment>
<evidence type="ECO:0000259" key="12">
    <source>
        <dbReference type="Pfam" id="PF21760"/>
    </source>
</evidence>
<feature type="transmembrane region" description="Helical" evidence="9">
    <location>
        <begin position="595"/>
        <end position="617"/>
    </location>
</feature>
<dbReference type="NCBIfam" id="TIGR01129">
    <property type="entry name" value="secD"/>
    <property type="match status" value="1"/>
</dbReference>
<keyword evidence="3 9" id="KW-1003">Cell membrane</keyword>
<keyword evidence="8 9" id="KW-0472">Membrane</keyword>
<name>A0A939B7X0_9BACT</name>
<dbReference type="Gene3D" id="3.30.1360.200">
    <property type="match status" value="1"/>
</dbReference>
<evidence type="ECO:0000256" key="1">
    <source>
        <dbReference type="ARBA" id="ARBA00004651"/>
    </source>
</evidence>
<evidence type="ECO:0000259" key="13">
    <source>
        <dbReference type="Pfam" id="PF22599"/>
    </source>
</evidence>
<feature type="domain" description="SecDF P1 head subdomain" evidence="13">
    <location>
        <begin position="381"/>
        <end position="477"/>
    </location>
</feature>
<dbReference type="InterPro" id="IPR005791">
    <property type="entry name" value="SecD"/>
</dbReference>
<evidence type="ECO:0000256" key="9">
    <source>
        <dbReference type="HAMAP-Rule" id="MF_01463"/>
    </source>
</evidence>
<keyword evidence="15" id="KW-1185">Reference proteome</keyword>
<dbReference type="GO" id="GO:0015450">
    <property type="term" value="F:protein-transporting ATPase activity"/>
    <property type="evidence" value="ECO:0007669"/>
    <property type="project" value="InterPro"/>
</dbReference>
<dbReference type="RefSeq" id="WP_021947234.1">
    <property type="nucleotide sequence ID" value="NZ_JACJJG010000044.1"/>
</dbReference>
<evidence type="ECO:0000256" key="7">
    <source>
        <dbReference type="ARBA" id="ARBA00023010"/>
    </source>
</evidence>
<feature type="transmembrane region" description="Helical" evidence="9">
    <location>
        <begin position="553"/>
        <end position="574"/>
    </location>
</feature>
<dbReference type="GO" id="GO:0043952">
    <property type="term" value="P:protein transport by the Sec complex"/>
    <property type="evidence" value="ECO:0007669"/>
    <property type="project" value="UniProtKB-UniRule"/>
</dbReference>
<dbReference type="NCBIfam" id="TIGR00966">
    <property type="entry name" value="transloc_SecF"/>
    <property type="match status" value="1"/>
</dbReference>
<proteinExistence type="inferred from homology"/>
<evidence type="ECO:0000256" key="3">
    <source>
        <dbReference type="ARBA" id="ARBA00022475"/>
    </source>
</evidence>
<reference evidence="14" key="2">
    <citation type="journal article" date="2021" name="Sci. Rep.">
        <title>The distribution of antibiotic resistance genes in chicken gut microbiota commensals.</title>
        <authorList>
            <person name="Juricova H."/>
            <person name="Matiasovicova J."/>
            <person name="Kubasova T."/>
            <person name="Cejkova D."/>
            <person name="Rychlik I."/>
        </authorList>
    </citation>
    <scope>NUCLEOTIDE SEQUENCE</scope>
    <source>
        <strain evidence="14">An824</strain>
    </source>
</reference>
<dbReference type="FunFam" id="1.20.1640.10:FF:000004">
    <property type="entry name" value="Protein translocase subunit SecD"/>
    <property type="match status" value="1"/>
</dbReference>
<evidence type="ECO:0000256" key="10">
    <source>
        <dbReference type="HAMAP-Rule" id="MF_01464"/>
    </source>
</evidence>
<dbReference type="Pfam" id="PF22599">
    <property type="entry name" value="SecDF_P1_head"/>
    <property type="match status" value="1"/>
</dbReference>
<comment type="function">
    <text evidence="9">Part of the Sec protein translocase complex. Interacts with the SecYEG preprotein conducting channel. SecDF uses the proton motive force (PMF) to complete protein translocation after the ATP-dependent function of SecA.</text>
</comment>
<comment type="caution">
    <text evidence="9">Lacks conserved residue(s) required for the propagation of feature annotation.</text>
</comment>
<dbReference type="NCBIfam" id="TIGR00916">
    <property type="entry name" value="2A0604s01"/>
    <property type="match status" value="1"/>
</dbReference>
<dbReference type="InterPro" id="IPR005665">
    <property type="entry name" value="SecF_bac"/>
</dbReference>
<evidence type="ECO:0000256" key="6">
    <source>
        <dbReference type="ARBA" id="ARBA00022989"/>
    </source>
</evidence>
<feature type="transmembrane region" description="Helical" evidence="9">
    <location>
        <begin position="623"/>
        <end position="647"/>
    </location>
</feature>
<dbReference type="InterPro" id="IPR054384">
    <property type="entry name" value="SecDF_P1_head"/>
</dbReference>
<dbReference type="InterPro" id="IPR022813">
    <property type="entry name" value="SecD/SecF_arch_bac"/>
</dbReference>
<dbReference type="Gene3D" id="1.20.1640.10">
    <property type="entry name" value="Multidrug efflux transporter AcrB transmembrane domain"/>
    <property type="match status" value="2"/>
</dbReference>
<feature type="transmembrane region" description="Helical" evidence="9">
    <location>
        <begin position="528"/>
        <end position="547"/>
    </location>
</feature>
<dbReference type="InterPro" id="IPR055344">
    <property type="entry name" value="SecD_SecF_C_bact"/>
</dbReference>
<reference evidence="14" key="1">
    <citation type="submission" date="2020-08" db="EMBL/GenBank/DDBJ databases">
        <authorList>
            <person name="Cejkova D."/>
            <person name="Kubasova T."/>
            <person name="Jahodarova E."/>
            <person name="Rychlik I."/>
        </authorList>
    </citation>
    <scope>NUCLEOTIDE SEQUENCE</scope>
    <source>
        <strain evidence="14">An824</strain>
    </source>
</reference>
<comment type="similarity">
    <text evidence="10">Belongs to the SecD/SecF family. SecF subfamily.</text>
</comment>
<comment type="similarity">
    <text evidence="9">Belongs to the SecD/SecF family. SecD subfamily.</text>
</comment>
<dbReference type="Pfam" id="PF07549">
    <property type="entry name" value="Sec_GG"/>
    <property type="match status" value="1"/>
</dbReference>
<accession>A0A939B7X0</accession>
<feature type="transmembrane region" description="Helical" evidence="9">
    <location>
        <begin position="820"/>
        <end position="841"/>
    </location>
</feature>
<dbReference type="Pfam" id="PF21760">
    <property type="entry name" value="SecD_1st"/>
    <property type="match status" value="1"/>
</dbReference>
<feature type="transmembrane region" description="Helical" evidence="9">
    <location>
        <begin position="853"/>
        <end position="874"/>
    </location>
</feature>
<feature type="transmembrane region" description="Helical" evidence="9">
    <location>
        <begin position="685"/>
        <end position="704"/>
    </location>
</feature>
<dbReference type="PRINTS" id="PR01755">
    <property type="entry name" value="SECFTRNLCASE"/>
</dbReference>
<dbReference type="HAMAP" id="MF_01464_B">
    <property type="entry name" value="SecF_B"/>
    <property type="match status" value="1"/>
</dbReference>
<dbReference type="PANTHER" id="PTHR30081:SF1">
    <property type="entry name" value="PROTEIN TRANSLOCASE SUBUNIT SECD"/>
    <property type="match status" value="1"/>
</dbReference>
<dbReference type="InterPro" id="IPR048634">
    <property type="entry name" value="SecD_SecF_C"/>
</dbReference>
<feature type="transmembrane region" description="Helical" evidence="9">
    <location>
        <begin position="500"/>
        <end position="521"/>
    </location>
</feature>
<sequence>MQNKGIVIVLSVLLTLASIFYLSFSVATSYYDSQAAKIKDPVAQQDYKDSVKYLGIYSYKKCLETQIGLGLDLKGGMNVVLEISVPDVVDMLADHKTDAAYRKSMEEAIKEEETSQSDFISLFIKHYRQNAPGHRLAEVFATQQLKGKVSTQSTDAEVERALRAEVQTAIENSYIVVRNRIDKFGVVQPNIQKLEGQEGRIMVEMPGIREPERIRKLLQGSANLEFWETFNSEEVTPYLAQLDQIVANGGEQADTTAVKDTAAVAQETAKATTAKPKFQINKDASAAETAAAQADAQTEQAHKLHPLLSRLQTTPQGSLSIVGYAHVRDTAAIDKIIYSEAAKRVLPSDLKLMWSAKPTDGLSAKNIFELHALKVTQSNGRAPLEGDVITDARDEFNSVTGRPTVNMEMNSDGARRWASLTKANVGRAIAIVLDGSVYSAPRVNGEISGGSSEISGNFTIEDTKDLANTLKSGRMPAPARIVQEDVVGPSLGAQSIQQGLISFVIAFIILMAYMVILYNFIPGMLANMALLFNLFFTLGIMSSFQTALTMPGIAGLLLSLGMAVDANVLIYERAKEELAKGLAVKSAIKAGYENAFSAIFDSNLTSIITGVILAVFGSGPIRGFALTLIIGICCSFFTAIYMTRLVYDHKMKKDKWQNLTFSTPISRKMPQNTNFNFMGNYKRSFIIWGALTLIFIISFMFRGFSKSIDFTGGRNYVVKFEKAVQPEQIRDALEGAFGESTFSAIALGVDGKTIRITTNYKIESNNPATDEEVENILFTSLKKAGFVTQDSFDKFRNPDIREGGSIISSAKVGPSVAKDITRSAVISVVIAIIAIFLYILLRFRNVAFSLGSTLALTFDTIFVLGMYSLLWGLVPMSLEVDQTFIGSILTVIGYSINDKVVVFDRIRENMHLYGKRDRWTLFNDSLNQTLARTVNTGSATLLVLIICFFFAGESIRSFSLAMILGIVFGTFSSIFVAAPIAYFTLGRKERSLGNAALAK</sequence>
<dbReference type="SUPFAM" id="SSF82866">
    <property type="entry name" value="Multidrug efflux transporter AcrB transmembrane domain"/>
    <property type="match status" value="2"/>
</dbReference>
<dbReference type="InterPro" id="IPR048631">
    <property type="entry name" value="SecD_1st"/>
</dbReference>
<evidence type="ECO:0000259" key="11">
    <source>
        <dbReference type="Pfam" id="PF02355"/>
    </source>
</evidence>
<dbReference type="GO" id="GO:0006605">
    <property type="term" value="P:protein targeting"/>
    <property type="evidence" value="ECO:0007669"/>
    <property type="project" value="UniProtKB-UniRule"/>
</dbReference>